<protein>
    <submittedName>
        <fullName evidence="8">DMT family transporter</fullName>
    </submittedName>
</protein>
<dbReference type="InterPro" id="IPR000620">
    <property type="entry name" value="EamA_dom"/>
</dbReference>
<dbReference type="AlphaFoldDB" id="A0A399SZ00"/>
<dbReference type="OrthoDB" id="9805239at2"/>
<feature type="transmembrane region" description="Helical" evidence="6">
    <location>
        <begin position="7"/>
        <end position="26"/>
    </location>
</feature>
<evidence type="ECO:0000256" key="4">
    <source>
        <dbReference type="ARBA" id="ARBA00022989"/>
    </source>
</evidence>
<proteinExistence type="predicted"/>
<keyword evidence="3 6" id="KW-0812">Transmembrane</keyword>
<evidence type="ECO:0000313" key="8">
    <source>
        <dbReference type="EMBL" id="RIJ49380.1"/>
    </source>
</evidence>
<feature type="transmembrane region" description="Helical" evidence="6">
    <location>
        <begin position="217"/>
        <end position="236"/>
    </location>
</feature>
<dbReference type="PANTHER" id="PTHR32322">
    <property type="entry name" value="INNER MEMBRANE TRANSPORTER"/>
    <property type="match status" value="1"/>
</dbReference>
<feature type="transmembrane region" description="Helical" evidence="6">
    <location>
        <begin position="248"/>
        <end position="266"/>
    </location>
</feature>
<dbReference type="RefSeq" id="WP_119437267.1">
    <property type="nucleotide sequence ID" value="NZ_QWGR01000003.1"/>
</dbReference>
<evidence type="ECO:0000259" key="7">
    <source>
        <dbReference type="Pfam" id="PF00892"/>
    </source>
</evidence>
<accession>A0A399SZ00</accession>
<feature type="transmembrane region" description="Helical" evidence="6">
    <location>
        <begin position="183"/>
        <end position="202"/>
    </location>
</feature>
<keyword evidence="5 6" id="KW-0472">Membrane</keyword>
<keyword evidence="9" id="KW-1185">Reference proteome</keyword>
<feature type="transmembrane region" description="Helical" evidence="6">
    <location>
        <begin position="32"/>
        <end position="56"/>
    </location>
</feature>
<dbReference type="PANTHER" id="PTHR32322:SF18">
    <property type="entry name" value="S-ADENOSYLMETHIONINE_S-ADENOSYLHOMOCYSTEINE TRANSPORTER"/>
    <property type="match status" value="1"/>
</dbReference>
<evidence type="ECO:0000256" key="5">
    <source>
        <dbReference type="ARBA" id="ARBA00023136"/>
    </source>
</evidence>
<feature type="transmembrane region" description="Helical" evidence="6">
    <location>
        <begin position="68"/>
        <end position="85"/>
    </location>
</feature>
<comment type="subcellular location">
    <subcellularLocation>
        <location evidence="1">Cell membrane</location>
        <topology evidence="1">Multi-pass membrane protein</topology>
    </subcellularLocation>
</comment>
<feature type="transmembrane region" description="Helical" evidence="6">
    <location>
        <begin position="91"/>
        <end position="117"/>
    </location>
</feature>
<dbReference type="Gene3D" id="1.10.3730.20">
    <property type="match status" value="2"/>
</dbReference>
<organism evidence="8 9">
    <name type="scientific">Maribellus luteus</name>
    <dbReference type="NCBI Taxonomy" id="2305463"/>
    <lineage>
        <taxon>Bacteria</taxon>
        <taxon>Pseudomonadati</taxon>
        <taxon>Bacteroidota</taxon>
        <taxon>Bacteroidia</taxon>
        <taxon>Marinilabiliales</taxon>
        <taxon>Prolixibacteraceae</taxon>
        <taxon>Maribellus</taxon>
    </lineage>
</organism>
<feature type="transmembrane region" description="Helical" evidence="6">
    <location>
        <begin position="124"/>
        <end position="145"/>
    </location>
</feature>
<evidence type="ECO:0000256" key="1">
    <source>
        <dbReference type="ARBA" id="ARBA00004651"/>
    </source>
</evidence>
<dbReference type="Proteomes" id="UP000265926">
    <property type="component" value="Unassembled WGS sequence"/>
</dbReference>
<feature type="transmembrane region" description="Helical" evidence="6">
    <location>
        <begin position="151"/>
        <end position="171"/>
    </location>
</feature>
<keyword evidence="2" id="KW-1003">Cell membrane</keyword>
<gene>
    <name evidence="8" type="ORF">D1614_07505</name>
</gene>
<reference evidence="8 9" key="1">
    <citation type="submission" date="2018-08" db="EMBL/GenBank/DDBJ databases">
        <title>Pallidiluteibacterium maritimus gen. nov., sp. nov., isolated from coastal sediment.</title>
        <authorList>
            <person name="Zhou L.Y."/>
        </authorList>
    </citation>
    <scope>NUCLEOTIDE SEQUENCE [LARGE SCALE GENOMIC DNA]</scope>
    <source>
        <strain evidence="8 9">XSD2</strain>
    </source>
</reference>
<dbReference type="GO" id="GO:0005886">
    <property type="term" value="C:plasma membrane"/>
    <property type="evidence" value="ECO:0007669"/>
    <property type="project" value="UniProtKB-SubCell"/>
</dbReference>
<evidence type="ECO:0000256" key="3">
    <source>
        <dbReference type="ARBA" id="ARBA00022692"/>
    </source>
</evidence>
<evidence type="ECO:0000256" key="6">
    <source>
        <dbReference type="SAM" id="Phobius"/>
    </source>
</evidence>
<evidence type="ECO:0000256" key="2">
    <source>
        <dbReference type="ARBA" id="ARBA00022475"/>
    </source>
</evidence>
<dbReference type="InterPro" id="IPR050638">
    <property type="entry name" value="AA-Vitamin_Transporters"/>
</dbReference>
<dbReference type="InterPro" id="IPR037185">
    <property type="entry name" value="EmrE-like"/>
</dbReference>
<feature type="domain" description="EamA" evidence="7">
    <location>
        <begin position="8"/>
        <end position="140"/>
    </location>
</feature>
<dbReference type="Pfam" id="PF00892">
    <property type="entry name" value="EamA"/>
    <property type="match status" value="2"/>
</dbReference>
<dbReference type="EMBL" id="QWGR01000003">
    <property type="protein sequence ID" value="RIJ49380.1"/>
    <property type="molecule type" value="Genomic_DNA"/>
</dbReference>
<name>A0A399SZ00_9BACT</name>
<keyword evidence="4 6" id="KW-1133">Transmembrane helix</keyword>
<sequence length="311" mass="35106">MKNKDFLAYASALGAAFFWSFSFIWFKIAYQGYGPITVVIFRLAISAVLITAIALLMKRLQKPEKKDIWLFILMAFFEPFLYFIGESYGLIYISSTVAAVIVATIPLFSPVAAWFFFREKVRWMNALGLLFSFLGVGLVVLNGAFQFDASPLGVGLEFMAVFAAIAYSIVLRKLVGKYNTLTILAYQNVIGVVFFLPVWLSLEVKDFVHQPFHEEAFRAIIFLAVFASTLAFVFFTQSIRHLGVNRSNTFINLIPVFVAILSFFILKDSLGVQQVVGIVIVVSGLFLAQIRRKRKRNPELEPIEITTQRKG</sequence>
<evidence type="ECO:0000313" key="9">
    <source>
        <dbReference type="Proteomes" id="UP000265926"/>
    </source>
</evidence>
<feature type="transmembrane region" description="Helical" evidence="6">
    <location>
        <begin position="272"/>
        <end position="290"/>
    </location>
</feature>
<dbReference type="SUPFAM" id="SSF103481">
    <property type="entry name" value="Multidrug resistance efflux transporter EmrE"/>
    <property type="match status" value="2"/>
</dbReference>
<feature type="domain" description="EamA" evidence="7">
    <location>
        <begin position="153"/>
        <end position="287"/>
    </location>
</feature>
<comment type="caution">
    <text evidence="8">The sequence shown here is derived from an EMBL/GenBank/DDBJ whole genome shotgun (WGS) entry which is preliminary data.</text>
</comment>